<evidence type="ECO:0000313" key="1">
    <source>
        <dbReference type="EMBL" id="SVE34011.1"/>
    </source>
</evidence>
<gene>
    <name evidence="1" type="ORF">METZ01_LOCUS486865</name>
</gene>
<proteinExistence type="predicted"/>
<protein>
    <submittedName>
        <fullName evidence="1">Uncharacterized protein</fullName>
    </submittedName>
</protein>
<accession>A0A383CPF0</accession>
<sequence length="91" mass="10444">MDCFFALGTFLKSVGHEIDDSSTNRFSRDGFEGASTEYLAEGGEEELFWRVWFMTNQDVLLFLTYASRKDEQNLEREAVDSIVDSIRMISA</sequence>
<name>A0A383CPF0_9ZZZZ</name>
<organism evidence="1">
    <name type="scientific">marine metagenome</name>
    <dbReference type="NCBI Taxonomy" id="408172"/>
    <lineage>
        <taxon>unclassified sequences</taxon>
        <taxon>metagenomes</taxon>
        <taxon>ecological metagenomes</taxon>
    </lineage>
</organism>
<dbReference type="EMBL" id="UINC01210519">
    <property type="protein sequence ID" value="SVE34011.1"/>
    <property type="molecule type" value="Genomic_DNA"/>
</dbReference>
<dbReference type="AlphaFoldDB" id="A0A383CPF0"/>
<reference evidence="1" key="1">
    <citation type="submission" date="2018-05" db="EMBL/GenBank/DDBJ databases">
        <authorList>
            <person name="Lanie J.A."/>
            <person name="Ng W.-L."/>
            <person name="Kazmierczak K.M."/>
            <person name="Andrzejewski T.M."/>
            <person name="Davidsen T.M."/>
            <person name="Wayne K.J."/>
            <person name="Tettelin H."/>
            <person name="Glass J.I."/>
            <person name="Rusch D."/>
            <person name="Podicherti R."/>
            <person name="Tsui H.-C.T."/>
            <person name="Winkler M.E."/>
        </authorList>
    </citation>
    <scope>NUCLEOTIDE SEQUENCE</scope>
</reference>